<name>A0A2H3DAP3_ARMGA</name>
<reference evidence="2" key="1">
    <citation type="journal article" date="2017" name="Nat. Ecol. Evol.">
        <title>Genome expansion and lineage-specific genetic innovations in the forest pathogenic fungi Armillaria.</title>
        <authorList>
            <person name="Sipos G."/>
            <person name="Prasanna A.N."/>
            <person name="Walter M.C."/>
            <person name="O'Connor E."/>
            <person name="Balint B."/>
            <person name="Krizsan K."/>
            <person name="Kiss B."/>
            <person name="Hess J."/>
            <person name="Varga T."/>
            <person name="Slot J."/>
            <person name="Riley R."/>
            <person name="Boka B."/>
            <person name="Rigling D."/>
            <person name="Barry K."/>
            <person name="Lee J."/>
            <person name="Mihaltcheva S."/>
            <person name="LaButti K."/>
            <person name="Lipzen A."/>
            <person name="Waldron R."/>
            <person name="Moloney N.M."/>
            <person name="Sperisen C."/>
            <person name="Kredics L."/>
            <person name="Vagvoelgyi C."/>
            <person name="Patrignani A."/>
            <person name="Fitzpatrick D."/>
            <person name="Nagy I."/>
            <person name="Doyle S."/>
            <person name="Anderson J.B."/>
            <person name="Grigoriev I.V."/>
            <person name="Gueldener U."/>
            <person name="Muensterkoetter M."/>
            <person name="Nagy L.G."/>
        </authorList>
    </citation>
    <scope>NUCLEOTIDE SEQUENCE [LARGE SCALE GENOMIC DNA]</scope>
    <source>
        <strain evidence="2">Ar21-2</strain>
    </source>
</reference>
<dbReference type="AlphaFoldDB" id="A0A2H3DAP3"/>
<dbReference type="InParanoid" id="A0A2H3DAP3"/>
<gene>
    <name evidence="1" type="ORF">ARMGADRAFT_183974</name>
</gene>
<accession>A0A2H3DAP3</accession>
<organism evidence="1 2">
    <name type="scientific">Armillaria gallica</name>
    <name type="common">Bulbous honey fungus</name>
    <name type="synonym">Armillaria bulbosa</name>
    <dbReference type="NCBI Taxonomy" id="47427"/>
    <lineage>
        <taxon>Eukaryota</taxon>
        <taxon>Fungi</taxon>
        <taxon>Dikarya</taxon>
        <taxon>Basidiomycota</taxon>
        <taxon>Agaricomycotina</taxon>
        <taxon>Agaricomycetes</taxon>
        <taxon>Agaricomycetidae</taxon>
        <taxon>Agaricales</taxon>
        <taxon>Marasmiineae</taxon>
        <taxon>Physalacriaceae</taxon>
        <taxon>Armillaria</taxon>
    </lineage>
</organism>
<evidence type="ECO:0000313" key="2">
    <source>
        <dbReference type="Proteomes" id="UP000217790"/>
    </source>
</evidence>
<dbReference type="Proteomes" id="UP000217790">
    <property type="component" value="Unassembled WGS sequence"/>
</dbReference>
<protein>
    <submittedName>
        <fullName evidence="1">Uncharacterized protein</fullName>
    </submittedName>
</protein>
<dbReference type="EMBL" id="KZ293659">
    <property type="protein sequence ID" value="PBK92289.1"/>
    <property type="molecule type" value="Genomic_DNA"/>
</dbReference>
<keyword evidence="2" id="KW-1185">Reference proteome</keyword>
<evidence type="ECO:0000313" key="1">
    <source>
        <dbReference type="EMBL" id="PBK92289.1"/>
    </source>
</evidence>
<proteinExistence type="predicted"/>
<sequence length="210" mass="24019">MEYPFKRCALICGDVGNGSGVYHFKSPFSTRKVLAIYLPPYARICYKTEVVVNWYMHLRTGVIRLSTALLSFPSCKRHLLIMILGGRTPALYLCRVAQCELYVKELLMCEDRSCRRRILISSGVPVSSMCGSCTHAQIDPGHAYKDYRRNHADLLQSHCTSLISRFDHIGSCALYSRNVHQIFSPLPYFLLVFPVRLYILFICEHLPSHP</sequence>